<keyword evidence="8" id="KW-0539">Nucleus</keyword>
<evidence type="ECO:0000256" key="2">
    <source>
        <dbReference type="ARBA" id="ARBA00010857"/>
    </source>
</evidence>
<evidence type="ECO:0000313" key="12">
    <source>
        <dbReference type="EMBL" id="KAF9333460.1"/>
    </source>
</evidence>
<dbReference type="GO" id="GO:0070897">
    <property type="term" value="P:transcription preinitiation complex assembly"/>
    <property type="evidence" value="ECO:0007669"/>
    <property type="project" value="InterPro"/>
</dbReference>
<dbReference type="GO" id="GO:0000995">
    <property type="term" value="F:RNA polymerase III general transcription initiation factor activity"/>
    <property type="evidence" value="ECO:0007669"/>
    <property type="project" value="TreeGrafter"/>
</dbReference>
<gene>
    <name evidence="12" type="ORF">BG006_003620</name>
</gene>
<dbReference type="PROSITE" id="PS51134">
    <property type="entry name" value="ZF_TFIIB"/>
    <property type="match status" value="1"/>
</dbReference>
<dbReference type="EMBL" id="JAAAUY010000201">
    <property type="protein sequence ID" value="KAF9333460.1"/>
    <property type="molecule type" value="Genomic_DNA"/>
</dbReference>
<dbReference type="InterPro" id="IPR013137">
    <property type="entry name" value="Znf_TFIIB"/>
</dbReference>
<dbReference type="CDD" id="cd00043">
    <property type="entry name" value="CYCLIN_SF"/>
    <property type="match status" value="1"/>
</dbReference>
<dbReference type="GO" id="GO:0097550">
    <property type="term" value="C:transcription preinitiation complex"/>
    <property type="evidence" value="ECO:0007669"/>
    <property type="project" value="TreeGrafter"/>
</dbReference>
<keyword evidence="4 9" id="KW-0863">Zinc-finger</keyword>
<dbReference type="InterPro" id="IPR036915">
    <property type="entry name" value="Cyclin-like_sf"/>
</dbReference>
<evidence type="ECO:0000256" key="6">
    <source>
        <dbReference type="ARBA" id="ARBA00023015"/>
    </source>
</evidence>
<evidence type="ECO:0000256" key="1">
    <source>
        <dbReference type="ARBA" id="ARBA00004123"/>
    </source>
</evidence>
<evidence type="ECO:0000256" key="5">
    <source>
        <dbReference type="ARBA" id="ARBA00022833"/>
    </source>
</evidence>
<dbReference type="AlphaFoldDB" id="A0A9P5VMT9"/>
<dbReference type="GO" id="GO:0000126">
    <property type="term" value="C:transcription factor TFIIIB complex"/>
    <property type="evidence" value="ECO:0007669"/>
    <property type="project" value="TreeGrafter"/>
</dbReference>
<evidence type="ECO:0000256" key="4">
    <source>
        <dbReference type="ARBA" id="ARBA00022771"/>
    </source>
</evidence>
<keyword evidence="6" id="KW-0805">Transcription regulation</keyword>
<keyword evidence="5" id="KW-0862">Zinc</keyword>
<comment type="caution">
    <text evidence="12">The sequence shown here is derived from an EMBL/GenBank/DDBJ whole genome shotgun (WGS) entry which is preliminary data.</text>
</comment>
<proteinExistence type="inferred from homology"/>
<evidence type="ECO:0000256" key="10">
    <source>
        <dbReference type="SAM" id="MobiDB-lite"/>
    </source>
</evidence>
<dbReference type="Pfam" id="PF08271">
    <property type="entry name" value="Zn_Ribbon_TF"/>
    <property type="match status" value="1"/>
</dbReference>
<keyword evidence="7" id="KW-0804">Transcription</keyword>
<feature type="compositionally biased region" description="Acidic residues" evidence="10">
    <location>
        <begin position="689"/>
        <end position="707"/>
    </location>
</feature>
<comment type="similarity">
    <text evidence="2">Belongs to the TFIIB family.</text>
</comment>
<protein>
    <recommendedName>
        <fullName evidence="11">TFIIB-type domain-containing protein</fullName>
    </recommendedName>
</protein>
<evidence type="ECO:0000256" key="8">
    <source>
        <dbReference type="ARBA" id="ARBA00023242"/>
    </source>
</evidence>
<dbReference type="GO" id="GO:0008270">
    <property type="term" value="F:zinc ion binding"/>
    <property type="evidence" value="ECO:0007669"/>
    <property type="project" value="UniProtKB-KW"/>
</dbReference>
<dbReference type="Gene3D" id="2.20.25.10">
    <property type="match status" value="1"/>
</dbReference>
<dbReference type="Proteomes" id="UP000696485">
    <property type="component" value="Unassembled WGS sequence"/>
</dbReference>
<dbReference type="PANTHER" id="PTHR11618:SF4">
    <property type="entry name" value="TRANSCRIPTION FACTOR IIIB 90 KDA SUBUNIT"/>
    <property type="match status" value="1"/>
</dbReference>
<keyword evidence="3" id="KW-0479">Metal-binding</keyword>
<dbReference type="InterPro" id="IPR000812">
    <property type="entry name" value="TFIIB"/>
</dbReference>
<feature type="compositionally biased region" description="Acidic residues" evidence="10">
    <location>
        <begin position="391"/>
        <end position="411"/>
    </location>
</feature>
<dbReference type="GO" id="GO:0005634">
    <property type="term" value="C:nucleus"/>
    <property type="evidence" value="ECO:0007669"/>
    <property type="project" value="UniProtKB-SubCell"/>
</dbReference>
<dbReference type="PANTHER" id="PTHR11618">
    <property type="entry name" value="TRANSCRIPTION INITIATION FACTOR IIB-RELATED"/>
    <property type="match status" value="1"/>
</dbReference>
<name>A0A9P5VMT9_9FUNG</name>
<evidence type="ECO:0000256" key="3">
    <source>
        <dbReference type="ARBA" id="ARBA00022723"/>
    </source>
</evidence>
<dbReference type="SUPFAM" id="SSF47954">
    <property type="entry name" value="Cyclin-like"/>
    <property type="match status" value="1"/>
</dbReference>
<evidence type="ECO:0000256" key="9">
    <source>
        <dbReference type="PROSITE-ProRule" id="PRU00469"/>
    </source>
</evidence>
<dbReference type="GO" id="GO:0001006">
    <property type="term" value="F:RNA polymerase III type 3 promoter sequence-specific DNA binding"/>
    <property type="evidence" value="ECO:0007669"/>
    <property type="project" value="TreeGrafter"/>
</dbReference>
<sequence>MDTPDDDMSWKGSTDSPSEYVMTEDFEDESLECPSCGSRNSTVDEWETTICTRCGLVLEESPVVIKTSDAYNFQLNKVDSRGRLGTTALYFIDGRMAHSSFMQNRENAHKRFVALRSGQAKETIQAAGRLVDATAPITDRAFHLWKAVYGKWRVKAGDHFDCMALACLYLVSKEMSTGLSLIRLASVSNQSHLKIGALFKKVSRILHEHNLIDVDPTVYSTEDSHWIELTRLLDLRYDKMPQALQEMIDPSDPQSRLSHLKEILTISQKVLAIIIESGVATGRQVSGVVAASVVLALQYHLKSKIRRPTGLTEFARGFFAVTESRIKLQTREVEACMKVWIKRLPYLRKNKQFKTSEIVDYMDEVFGYFQNFHADNQAIWNAVDRLVLEDEEDQTEADEGAPYEEVEEGDQFDAGTPVPDQEPGVAEEDSLVDEVPEQLQPTFRAALEATRGKMAEVDRAAVFLPRSFKASERQRKRQRERLRIAKESLGMVTKSTSEKRRPRIKVQDEMVKQMRTLLMLGTRTEQELVDAAPDTLAYWAKQDAAPISPDHDLDAKELSDKDLKEEEWLQVVRSHDDRKAYWRINGPDIVLGEAINKRNAEFNEWQLQYKKRKKVGMFEDNRRLEARLKVKPMTRPKSSRLNYAALEQLRQEEEEDERGGSPGKSNQGTQKTVQGASENVHEMVKHIEPEEEEEEEEDEDEEDEYEEYANHDGERAYEWEMEEEL</sequence>
<feature type="compositionally biased region" description="Basic and acidic residues" evidence="10">
    <location>
        <begin position="679"/>
        <end position="688"/>
    </location>
</feature>
<feature type="domain" description="TFIIB-type" evidence="11">
    <location>
        <begin position="29"/>
        <end position="59"/>
    </location>
</feature>
<evidence type="ECO:0000256" key="7">
    <source>
        <dbReference type="ARBA" id="ARBA00023163"/>
    </source>
</evidence>
<keyword evidence="13" id="KW-1185">Reference proteome</keyword>
<comment type="subcellular location">
    <subcellularLocation>
        <location evidence="1">Nucleus</location>
    </subcellularLocation>
</comment>
<organism evidence="12 13">
    <name type="scientific">Podila minutissima</name>
    <dbReference type="NCBI Taxonomy" id="64525"/>
    <lineage>
        <taxon>Eukaryota</taxon>
        <taxon>Fungi</taxon>
        <taxon>Fungi incertae sedis</taxon>
        <taxon>Mucoromycota</taxon>
        <taxon>Mortierellomycotina</taxon>
        <taxon>Mortierellomycetes</taxon>
        <taxon>Mortierellales</taxon>
        <taxon>Mortierellaceae</taxon>
        <taxon>Podila</taxon>
    </lineage>
</organism>
<accession>A0A9P5VMT9</accession>
<dbReference type="Gene3D" id="1.10.472.10">
    <property type="entry name" value="Cyclin-like"/>
    <property type="match status" value="1"/>
</dbReference>
<feature type="region of interest" description="Disordered" evidence="10">
    <location>
        <begin position="391"/>
        <end position="429"/>
    </location>
</feature>
<dbReference type="SUPFAM" id="SSF57783">
    <property type="entry name" value="Zinc beta-ribbon"/>
    <property type="match status" value="1"/>
</dbReference>
<feature type="region of interest" description="Disordered" evidence="10">
    <location>
        <begin position="650"/>
        <end position="725"/>
    </location>
</feature>
<evidence type="ECO:0000313" key="13">
    <source>
        <dbReference type="Proteomes" id="UP000696485"/>
    </source>
</evidence>
<reference evidence="12" key="1">
    <citation type="journal article" date="2020" name="Fungal Divers.">
        <title>Resolving the Mortierellaceae phylogeny through synthesis of multi-gene phylogenetics and phylogenomics.</title>
        <authorList>
            <person name="Vandepol N."/>
            <person name="Liber J."/>
            <person name="Desiro A."/>
            <person name="Na H."/>
            <person name="Kennedy M."/>
            <person name="Barry K."/>
            <person name="Grigoriev I.V."/>
            <person name="Miller A.N."/>
            <person name="O'Donnell K."/>
            <person name="Stajich J.E."/>
            <person name="Bonito G."/>
        </authorList>
    </citation>
    <scope>NUCLEOTIDE SEQUENCE</scope>
    <source>
        <strain evidence="12">NVP1</strain>
    </source>
</reference>
<evidence type="ECO:0000259" key="11">
    <source>
        <dbReference type="PROSITE" id="PS51134"/>
    </source>
</evidence>
<feature type="compositionally biased region" description="Basic and acidic residues" evidence="10">
    <location>
        <begin position="708"/>
        <end position="718"/>
    </location>
</feature>
<feature type="compositionally biased region" description="Polar residues" evidence="10">
    <location>
        <begin position="663"/>
        <end position="677"/>
    </location>
</feature>